<keyword evidence="3" id="KW-0812">Transmembrane</keyword>
<evidence type="ECO:0000313" key="5">
    <source>
        <dbReference type="Proteomes" id="UP001060012"/>
    </source>
</evidence>
<dbReference type="InterPro" id="IPR050465">
    <property type="entry name" value="UPF0194_transport"/>
</dbReference>
<evidence type="ECO:0000256" key="1">
    <source>
        <dbReference type="ARBA" id="ARBA00004196"/>
    </source>
</evidence>
<dbReference type="Gene3D" id="2.40.50.100">
    <property type="match status" value="1"/>
</dbReference>
<proteinExistence type="predicted"/>
<dbReference type="RefSeq" id="WP_254576886.1">
    <property type="nucleotide sequence ID" value="NZ_CP100595.1"/>
</dbReference>
<evidence type="ECO:0000256" key="2">
    <source>
        <dbReference type="ARBA" id="ARBA00023054"/>
    </source>
</evidence>
<keyword evidence="2" id="KW-0175">Coiled coil</keyword>
<name>A0ABY5E3H5_9BACT</name>
<dbReference type="PANTHER" id="PTHR32347:SF23">
    <property type="entry name" value="BLL5650 PROTEIN"/>
    <property type="match status" value="1"/>
</dbReference>
<keyword evidence="3" id="KW-0472">Membrane</keyword>
<sequence>MKLNVANLLQIEHNCRNSQSYEELRYTIVNETRKLVPYKAALFFSLDSKQNLKVEAISDVATINTNSIFVQTLEGIASKALKNSDTLHEIDTQKQLDNYEEKVLNEYSYKHLLFIPIKVEKNDASIQYYMVLLNDEAYEKKHLEVIAHLSSSYAYFLYATTKNSFRSKIKKSRFFSGYFKYIFILLILLMFIPVKLSVLAPLEVIPKNPFIVTSPLEAAVKKIEVKPNDEVKEGDLLVVLDDTFYKNEYEIAKKTLDISKAQLHTSSQASFYDINQKRKIAELKTQVELKKTALEYAKQQLEKTKIYSTKDAIAIVHNPNEWKGKPVVIGEKILYLANKKSVELKIMLPVSDAIFIEKGSKVKAFFDNDPLNSWEAKVKYISYKPQLSNQNILSYEIVASFDNLELNEIPTIGLRGTAKIYSQEVTLFFYLFKKPITSLRQYIGW</sequence>
<evidence type="ECO:0000313" key="4">
    <source>
        <dbReference type="EMBL" id="UTJ06707.1"/>
    </source>
</evidence>
<dbReference type="InterPro" id="IPR029016">
    <property type="entry name" value="GAF-like_dom_sf"/>
</dbReference>
<dbReference type="EMBL" id="CP100595">
    <property type="protein sequence ID" value="UTJ06707.1"/>
    <property type="molecule type" value="Genomic_DNA"/>
</dbReference>
<reference evidence="4" key="1">
    <citation type="submission" date="2022-07" db="EMBL/GenBank/DDBJ databases">
        <title>Arcobacter roscoffensis sp. nov., a marine bacterium isolated from coastal seawater collected from Roscoff, France.</title>
        <authorList>
            <person name="Pascual J."/>
            <person name="Lepeaux C."/>
            <person name="Methner A."/>
            <person name="Overmann J."/>
        </authorList>
    </citation>
    <scope>NUCLEOTIDE SEQUENCE</scope>
    <source>
        <strain evidence="4">ARW1-2F2</strain>
    </source>
</reference>
<dbReference type="Proteomes" id="UP001060012">
    <property type="component" value="Chromosome"/>
</dbReference>
<dbReference type="SUPFAM" id="SSF55781">
    <property type="entry name" value="GAF domain-like"/>
    <property type="match status" value="1"/>
</dbReference>
<keyword evidence="3" id="KW-1133">Transmembrane helix</keyword>
<keyword evidence="5" id="KW-1185">Reference proteome</keyword>
<protein>
    <submittedName>
        <fullName evidence="4">Biotin/lipoyl-binding protein</fullName>
    </submittedName>
</protein>
<accession>A0ABY5E3H5</accession>
<dbReference type="PANTHER" id="PTHR32347">
    <property type="entry name" value="EFFLUX SYSTEM COMPONENT YKNX-RELATED"/>
    <property type="match status" value="1"/>
</dbReference>
<feature type="transmembrane region" description="Helical" evidence="3">
    <location>
        <begin position="178"/>
        <end position="200"/>
    </location>
</feature>
<comment type="subcellular location">
    <subcellularLocation>
        <location evidence="1">Cell envelope</location>
    </subcellularLocation>
</comment>
<dbReference type="SUPFAM" id="SSF111369">
    <property type="entry name" value="HlyD-like secretion proteins"/>
    <property type="match status" value="1"/>
</dbReference>
<organism evidence="4 5">
    <name type="scientific">Arcobacter roscoffensis</name>
    <dbReference type="NCBI Taxonomy" id="2961520"/>
    <lineage>
        <taxon>Bacteria</taxon>
        <taxon>Pseudomonadati</taxon>
        <taxon>Campylobacterota</taxon>
        <taxon>Epsilonproteobacteria</taxon>
        <taxon>Campylobacterales</taxon>
        <taxon>Arcobacteraceae</taxon>
        <taxon>Arcobacter</taxon>
    </lineage>
</organism>
<evidence type="ECO:0000256" key="3">
    <source>
        <dbReference type="SAM" id="Phobius"/>
    </source>
</evidence>
<gene>
    <name evidence="4" type="ORF">NJU99_01030</name>
</gene>
<dbReference type="Gene3D" id="3.30.450.40">
    <property type="match status" value="1"/>
</dbReference>